<dbReference type="InterPro" id="IPR037104">
    <property type="entry name" value="Annexin_sf"/>
</dbReference>
<evidence type="ECO:0000256" key="2">
    <source>
        <dbReference type="ARBA" id="ARBA00022737"/>
    </source>
</evidence>
<keyword evidence="2" id="KW-0677">Repeat</keyword>
<dbReference type="PRINTS" id="PR00196">
    <property type="entry name" value="ANNEXIN"/>
</dbReference>
<gene>
    <name evidence="6" type="ORF">GSMUA_105710.1</name>
</gene>
<proteinExistence type="predicted"/>
<keyword evidence="3" id="KW-0106">Calcium</keyword>
<dbReference type="Gene3D" id="1.10.220.10">
    <property type="entry name" value="Annexin"/>
    <property type="match status" value="4"/>
</dbReference>
<dbReference type="FunFam" id="1.10.220.10:FF:000001">
    <property type="entry name" value="Annexin"/>
    <property type="match status" value="1"/>
</dbReference>
<dbReference type="InterPro" id="IPR018502">
    <property type="entry name" value="Annexin_repeat"/>
</dbReference>
<dbReference type="FunFam" id="1.10.220.10:FF:000009">
    <property type="entry name" value="Annexin"/>
    <property type="match status" value="1"/>
</dbReference>
<reference evidence="6" key="1">
    <citation type="submission" date="2021-03" db="EMBL/GenBank/DDBJ databases">
        <authorList>
            <consortium name="Genoscope - CEA"/>
            <person name="William W."/>
        </authorList>
    </citation>
    <scope>NUCLEOTIDE SEQUENCE</scope>
    <source>
        <strain evidence="6">Doubled-haploid Pahang</strain>
    </source>
</reference>
<dbReference type="GO" id="GO:0005509">
    <property type="term" value="F:calcium ion binding"/>
    <property type="evidence" value="ECO:0007669"/>
    <property type="project" value="InterPro"/>
</dbReference>
<dbReference type="PROSITE" id="PS51897">
    <property type="entry name" value="ANNEXIN_2"/>
    <property type="match status" value="4"/>
</dbReference>
<dbReference type="GO" id="GO:0006950">
    <property type="term" value="P:response to stress"/>
    <property type="evidence" value="ECO:0007669"/>
    <property type="project" value="UniProtKB-ARBA"/>
</dbReference>
<dbReference type="GO" id="GO:0005544">
    <property type="term" value="F:calcium-dependent phospholipid binding"/>
    <property type="evidence" value="ECO:0007669"/>
    <property type="project" value="UniProtKB-KW"/>
</dbReference>
<name>A0A8D7F4M5_MUSAM</name>
<dbReference type="FunFam" id="1.10.220.10:FF:000006">
    <property type="entry name" value="Annexin"/>
    <property type="match status" value="1"/>
</dbReference>
<dbReference type="SMART" id="SM00335">
    <property type="entry name" value="ANX"/>
    <property type="match status" value="4"/>
</dbReference>
<organism evidence="6">
    <name type="scientific">Musa acuminata subsp. malaccensis</name>
    <name type="common">Wild banana</name>
    <name type="synonym">Musa malaccensis</name>
    <dbReference type="NCBI Taxonomy" id="214687"/>
    <lineage>
        <taxon>Eukaryota</taxon>
        <taxon>Viridiplantae</taxon>
        <taxon>Streptophyta</taxon>
        <taxon>Embryophyta</taxon>
        <taxon>Tracheophyta</taxon>
        <taxon>Spermatophyta</taxon>
        <taxon>Magnoliopsida</taxon>
        <taxon>Liliopsida</taxon>
        <taxon>Zingiberales</taxon>
        <taxon>Musaceae</taxon>
        <taxon>Musa</taxon>
    </lineage>
</organism>
<dbReference type="PANTHER" id="PTHR10502">
    <property type="entry name" value="ANNEXIN"/>
    <property type="match status" value="1"/>
</dbReference>
<dbReference type="FunFam" id="1.10.220.10:FF:000008">
    <property type="entry name" value="Annexin"/>
    <property type="match status" value="1"/>
</dbReference>
<protein>
    <submittedName>
        <fullName evidence="6">(wild Malaysian banana) hypothetical protein</fullName>
    </submittedName>
</protein>
<dbReference type="Pfam" id="PF00191">
    <property type="entry name" value="Annexin"/>
    <property type="match status" value="4"/>
</dbReference>
<evidence type="ECO:0000256" key="3">
    <source>
        <dbReference type="ARBA" id="ARBA00022837"/>
    </source>
</evidence>
<sequence>MATLTIPHPVPSAAEDAEHIRKAVQGWGTDEKALILVLAHRDAAQRKHIQLAYEEMYNENLIKRLESELTGHFERAVYRWIFDPIEREAVMAYVALKKTFNYQVIIEIACVNSSKELLAVKEAYHARYKHSLEEDVAAHTVGDFRKARRPLEKFCIFSLLLVALVSTYRYGGDEIDISLAKSEARILQDVIKQKKLNHEETIRILGTRSKAQLNATFNCYREDYGTPIEESLAGEDPNEFASALRMAIGCIVNPQPYFVEVLHDALSKPDTDEDTLTRVIVMHAEKDLRGIKEMYQSRNNVPLEQAVRQKTSGDYKTFLLALIGN</sequence>
<keyword evidence="1" id="KW-0479">Metal-binding</keyword>
<accession>A0A8D7F4M5</accession>
<dbReference type="InterPro" id="IPR001464">
    <property type="entry name" value="Annexin"/>
</dbReference>
<dbReference type="SUPFAM" id="SSF47874">
    <property type="entry name" value="Annexin"/>
    <property type="match status" value="1"/>
</dbReference>
<dbReference type="AlphaFoldDB" id="A0A8D7F4M5"/>
<evidence type="ECO:0000256" key="1">
    <source>
        <dbReference type="ARBA" id="ARBA00022723"/>
    </source>
</evidence>
<evidence type="ECO:0000256" key="5">
    <source>
        <dbReference type="ARBA" id="ARBA00023302"/>
    </source>
</evidence>
<keyword evidence="5" id="KW-0111">Calcium/phospholipid-binding</keyword>
<keyword evidence="4" id="KW-0041">Annexin</keyword>
<evidence type="ECO:0000256" key="4">
    <source>
        <dbReference type="ARBA" id="ARBA00023216"/>
    </source>
</evidence>
<dbReference type="EMBL" id="HG996469">
    <property type="protein sequence ID" value="CAG1840777.1"/>
    <property type="molecule type" value="Genomic_DNA"/>
</dbReference>
<dbReference type="PANTHER" id="PTHR10502:SF193">
    <property type="entry name" value="ANNEXIN D8"/>
    <property type="match status" value="1"/>
</dbReference>
<evidence type="ECO:0000313" key="6">
    <source>
        <dbReference type="EMBL" id="CAG1840777.1"/>
    </source>
</evidence>